<dbReference type="SMART" id="SM01289">
    <property type="entry name" value="PYRIN"/>
    <property type="match status" value="15"/>
</dbReference>
<feature type="domain" description="Pyrin" evidence="1">
    <location>
        <begin position="834"/>
        <end position="919"/>
    </location>
</feature>
<feature type="domain" description="Pyrin" evidence="1">
    <location>
        <begin position="1202"/>
        <end position="1287"/>
    </location>
</feature>
<reference evidence="2 3" key="1">
    <citation type="journal article" date="2019" name="Mol. Ecol. Resour.">
        <title>Chromosome-level genome assembly of Triplophysa tibetana, a fish adapted to the harsh high-altitude environment of the Tibetan Plateau.</title>
        <authorList>
            <person name="Yang X."/>
            <person name="Liu H."/>
            <person name="Ma Z."/>
            <person name="Zou Y."/>
            <person name="Zou M."/>
            <person name="Mao Y."/>
            <person name="Li X."/>
            <person name="Wang H."/>
            <person name="Chen T."/>
            <person name="Wang W."/>
            <person name="Yang R."/>
        </authorList>
    </citation>
    <scope>NUCLEOTIDE SEQUENCE [LARGE SCALE GENOMIC DNA]</scope>
    <source>
        <strain evidence="2">TTIB1903HZAU</strain>
        <tissue evidence="2">Muscle</tissue>
    </source>
</reference>
<feature type="domain" description="Pyrin" evidence="1">
    <location>
        <begin position="926"/>
        <end position="1011"/>
    </location>
</feature>
<dbReference type="InterPro" id="IPR004020">
    <property type="entry name" value="DAPIN"/>
</dbReference>
<feature type="domain" description="Pyrin" evidence="1">
    <location>
        <begin position="1294"/>
        <end position="1379"/>
    </location>
</feature>
<name>A0A5A9PIJ0_9TELE</name>
<feature type="domain" description="Pyrin" evidence="1">
    <location>
        <begin position="98"/>
        <end position="183"/>
    </location>
</feature>
<accession>A0A5A9PIJ0</accession>
<dbReference type="Pfam" id="PF02758">
    <property type="entry name" value="PYRIN"/>
    <property type="match status" value="15"/>
</dbReference>
<dbReference type="PROSITE" id="PS50824">
    <property type="entry name" value="DAPIN"/>
    <property type="match status" value="15"/>
</dbReference>
<evidence type="ECO:0000313" key="2">
    <source>
        <dbReference type="EMBL" id="KAA0721713.1"/>
    </source>
</evidence>
<feature type="domain" description="Pyrin" evidence="1">
    <location>
        <begin position="6"/>
        <end position="91"/>
    </location>
</feature>
<feature type="domain" description="Pyrin" evidence="1">
    <location>
        <begin position="558"/>
        <end position="643"/>
    </location>
</feature>
<dbReference type="EMBL" id="SOYY01000004">
    <property type="protein sequence ID" value="KAA0721713.1"/>
    <property type="molecule type" value="Genomic_DNA"/>
</dbReference>
<gene>
    <name evidence="2" type="ORF">E1301_Tti023040</name>
</gene>
<dbReference type="SUPFAM" id="SSF47986">
    <property type="entry name" value="DEATH domain"/>
    <property type="match status" value="15"/>
</dbReference>
<feature type="domain" description="Pyrin" evidence="1">
    <location>
        <begin position="1018"/>
        <end position="1103"/>
    </location>
</feature>
<dbReference type="Gene3D" id="1.10.533.10">
    <property type="entry name" value="Death Domain, Fas"/>
    <property type="match status" value="15"/>
</dbReference>
<feature type="domain" description="Pyrin" evidence="1">
    <location>
        <begin position="374"/>
        <end position="459"/>
    </location>
</feature>
<evidence type="ECO:0000313" key="3">
    <source>
        <dbReference type="Proteomes" id="UP000324632"/>
    </source>
</evidence>
<dbReference type="InterPro" id="IPR011029">
    <property type="entry name" value="DEATH-like_dom_sf"/>
</dbReference>
<comment type="caution">
    <text evidence="2">The sequence shown here is derived from an EMBL/GenBank/DDBJ whole genome shotgun (WGS) entry which is preliminary data.</text>
</comment>
<protein>
    <recommendedName>
        <fullName evidence="1">Pyrin domain-containing protein</fullName>
    </recommendedName>
</protein>
<sequence length="1481" mass="172064">MDQQQMMAFVQDLLLNALNDLTTLELKKFQWHLNHQIGIPASNMENSDVFDTISMVTELFNSDGAVKITSDILRKINKKMLAEQLQNKHREEVDHSQMMAFVQDLLLNSLSDLTTPELEEFQWHLNDHFGIPAANMENSNLFDTINKVTESFNSHGAVKIPSDILRKMNKKLLAEQFQNKHREEVDHRQLMAFVRDLLLNSLNDLTTAELKKFQWHLNHQIGIPASNMENSDVFDTISMVTELFNSDGAVKITLDILRKINKKMLAEQLQNTHREEVDHRQMMAFVQDLLLNSLNDLTTPELEEFQWHLNHQIDIPAANMENSNLFDTINMVMESFNSDGAVKITSDILRKMNKKMLAEQFQKKHREEVDHRQLMAFVRELLLNSLNDLTTPELEEFQWHLNHQIDIPASNMENSDVFDTINKVMESFNSDGAVKITSDILRKMNKKMLAEQLQNKHREEVDHRQMMAFVQELLLNSLNDLTTAELEEFQRHLNDHFGIPAANMENSDVFDTINMVMESFNSDGAVKITSDILRKMNKKMLAEQLQNKHREEVDHHQMMPFVQDFLLNSLNDLTTPELEEFQWHLNDHFGIPAANMENSNLFDTINKVTESFNSDGAVKITSDILRKMKKNMLAEQLQNKHREEVDHRQMMAFVQDLLLNSLNDLTTHELEEFQWHLNHQIDIPASNMENSDVFDTINMVMESFNSDGAVKITSDILRKMKKNMLAEQLQNKHREEVDHRQMMAFVQDLLLNSLNDLTTHELEEFQWHLNHQIDIPASNMENSDVFDTINMVMESFNSDGAVKITSDILRKMKKNMLAEQLQNKHREEVDHRQMMAFVQELLLNSLNDLTTAELEEFQRHLNDHFGIPAANMENSDVFDTINMVMESFNSDGAVKITSDILRKMNKKMLAEQLQNKHREEVDHHQMMPFVQDFLLNSLNDLTTPELEEFQWHLNDHFGIPAANMENSNLFDTINKVTESFNSDGAVKITSDILRKMKKNMLAEQLQNKHREEVDHRQMMAFVQDLLLNSLNDLTTHELEEFQWHLNHQIDIPASNMENSDVFDTINMVMESFNSDGAVKITSDILRKMKKNMLAEQLQNKHREEVDHRQMMAFVQDLLLNSLNDLTTHELEEFQWHLNHQIDIPASNMENSDVFDTINMVMESFNSDGAVKITSDILRKMKKNMLAEQLQNKHREEVDHRQMMAFVQDLLLNSLNDLTTHELEEFQWHLNHQIDIPASNMENSDVFDTINMVMESFNSDGAVKITSDILRKMKKNMLAEQLQNKHREEVDHHQMMAFVQELLLNSLSDLTTPELEEFQWHLNDHFGIPAANMENSDVFDTINKVMESFNSDEAVKITSDILRKMKKNMLTEQLQNKHREGSSRVDSKAVDVQYSEFSDRLKKFLKQKYERMLDGGVVRRLAELTICHGGSPEKRLAPPTYLPSGTAAHTVGLRVVAAVVCIRPYASPGPRDSDLRKLKSRS</sequence>
<feature type="domain" description="Pyrin" evidence="1">
    <location>
        <begin position="1110"/>
        <end position="1195"/>
    </location>
</feature>
<dbReference type="Proteomes" id="UP000324632">
    <property type="component" value="Chromosome 4"/>
</dbReference>
<evidence type="ECO:0000259" key="1">
    <source>
        <dbReference type="PROSITE" id="PS50824"/>
    </source>
</evidence>
<keyword evidence="3" id="KW-1185">Reference proteome</keyword>
<feature type="domain" description="Pyrin" evidence="1">
    <location>
        <begin position="466"/>
        <end position="551"/>
    </location>
</feature>
<feature type="domain" description="Pyrin" evidence="1">
    <location>
        <begin position="282"/>
        <end position="367"/>
    </location>
</feature>
<feature type="domain" description="Pyrin" evidence="1">
    <location>
        <begin position="190"/>
        <end position="275"/>
    </location>
</feature>
<organism evidence="2 3">
    <name type="scientific">Triplophysa tibetana</name>
    <dbReference type="NCBI Taxonomy" id="1572043"/>
    <lineage>
        <taxon>Eukaryota</taxon>
        <taxon>Metazoa</taxon>
        <taxon>Chordata</taxon>
        <taxon>Craniata</taxon>
        <taxon>Vertebrata</taxon>
        <taxon>Euteleostomi</taxon>
        <taxon>Actinopterygii</taxon>
        <taxon>Neopterygii</taxon>
        <taxon>Teleostei</taxon>
        <taxon>Ostariophysi</taxon>
        <taxon>Cypriniformes</taxon>
        <taxon>Nemacheilidae</taxon>
        <taxon>Triplophysa</taxon>
    </lineage>
</organism>
<feature type="domain" description="Pyrin" evidence="1">
    <location>
        <begin position="650"/>
        <end position="735"/>
    </location>
</feature>
<proteinExistence type="predicted"/>
<feature type="domain" description="Pyrin" evidence="1">
    <location>
        <begin position="742"/>
        <end position="827"/>
    </location>
</feature>